<reference evidence="6 7" key="1">
    <citation type="submission" date="2019-06" db="EMBL/GenBank/DDBJ databases">
        <title>Whole genome shotgun sequence of Streptomyces cacaoi subsp. cacaoi NBRC 12748.</title>
        <authorList>
            <person name="Hosoyama A."/>
            <person name="Uohara A."/>
            <person name="Ohji S."/>
            <person name="Ichikawa N."/>
        </authorList>
    </citation>
    <scope>NUCLEOTIDE SEQUENCE [LARGE SCALE GENOMIC DNA]</scope>
    <source>
        <strain evidence="6 7">NBRC 12748</strain>
    </source>
</reference>
<feature type="compositionally biased region" description="Basic and acidic residues" evidence="4">
    <location>
        <begin position="333"/>
        <end position="351"/>
    </location>
</feature>
<dbReference type="GO" id="GO:0006303">
    <property type="term" value="P:double-strand break repair via nonhomologous end joining"/>
    <property type="evidence" value="ECO:0007669"/>
    <property type="project" value="UniProtKB-UniRule"/>
</dbReference>
<keyword evidence="3" id="KW-0234">DNA repair</keyword>
<evidence type="ECO:0000313" key="6">
    <source>
        <dbReference type="EMBL" id="GEB53258.1"/>
    </source>
</evidence>
<proteinExistence type="inferred from homology"/>
<dbReference type="CDD" id="cd00789">
    <property type="entry name" value="KU_like"/>
    <property type="match status" value="1"/>
</dbReference>
<dbReference type="InterPro" id="IPR009187">
    <property type="entry name" value="Prok_Ku"/>
</dbReference>
<gene>
    <name evidence="3 6" type="primary">ku</name>
    <name evidence="6" type="ORF">SCA03_58090</name>
</gene>
<keyword evidence="1 3" id="KW-0238">DNA-binding</keyword>
<dbReference type="InterPro" id="IPR016194">
    <property type="entry name" value="SPOC-like_C_dom_sf"/>
</dbReference>
<dbReference type="GO" id="GO:0006310">
    <property type="term" value="P:DNA recombination"/>
    <property type="evidence" value="ECO:0007669"/>
    <property type="project" value="UniProtKB-KW"/>
</dbReference>
<dbReference type="NCBIfam" id="TIGR02772">
    <property type="entry name" value="Ku_bact"/>
    <property type="match status" value="1"/>
</dbReference>
<dbReference type="AlphaFoldDB" id="A0A4Y3R8W8"/>
<dbReference type="HAMAP" id="MF_01875">
    <property type="entry name" value="Prokaryotic_Ku"/>
    <property type="match status" value="1"/>
</dbReference>
<dbReference type="OrthoDB" id="9795084at2"/>
<feature type="region of interest" description="Disordered" evidence="4">
    <location>
        <begin position="175"/>
        <end position="194"/>
    </location>
</feature>
<feature type="compositionally biased region" description="Gly residues" evidence="4">
    <location>
        <begin position="369"/>
        <end position="378"/>
    </location>
</feature>
<feature type="region of interest" description="Disordered" evidence="4">
    <location>
        <begin position="258"/>
        <end position="378"/>
    </location>
</feature>
<comment type="subunit">
    <text evidence="3">Homodimer. Interacts with LigD.</text>
</comment>
<keyword evidence="2 3" id="KW-0233">DNA recombination</keyword>
<keyword evidence="3" id="KW-0227">DNA damage</keyword>
<dbReference type="FunFam" id="2.40.290.10:FF:000004">
    <property type="entry name" value="Non-homologous end joining protein Ku"/>
    <property type="match status" value="1"/>
</dbReference>
<dbReference type="GO" id="GO:0003690">
    <property type="term" value="F:double-stranded DNA binding"/>
    <property type="evidence" value="ECO:0007669"/>
    <property type="project" value="UniProtKB-UniRule"/>
</dbReference>
<sequence>MARPIWSGVINFGLVTVPVQMYTATQDHTIHFRQLQRGTSDRVRNKRVNERTGKPVDYDDIVKGYEVADGEYVVVEPEELEEIAPGRSRAIDVSGFVQLSDIDPVYFARPYYLAPRGEEYTKPYELLRAALAERGKVGVATFVMRNKEYLVALRPQDDVLLLQILHWSDEVREPQEELPSLPEQSDTASARGQELRTAEQLVDTMTVDWNPEDYADVYEDRVRELVAAKAKGEEVTSAEEPPEATNVIDLSEALARSLEQARGEGGAEEGRGGTGRAGGGKKSAGQRQRSRQSTGEKRGTGRKQGASKEQGKQGASEKRGKQAQQGKRGSGGARERLADLSKDELYRRATERGVPGRSSMNRAELVEALGGGGAGKAA</sequence>
<feature type="compositionally biased region" description="Gly residues" evidence="4">
    <location>
        <begin position="272"/>
        <end position="282"/>
    </location>
</feature>
<dbReference type="PANTHER" id="PTHR41251:SF1">
    <property type="entry name" value="NON-HOMOLOGOUS END JOINING PROTEIN KU"/>
    <property type="match status" value="1"/>
</dbReference>
<dbReference type="SMART" id="SM00559">
    <property type="entry name" value="Ku78"/>
    <property type="match status" value="1"/>
</dbReference>
<feature type="compositionally biased region" description="Basic and acidic residues" evidence="4">
    <location>
        <begin position="309"/>
        <end position="320"/>
    </location>
</feature>
<dbReference type="Gene3D" id="2.40.290.10">
    <property type="match status" value="1"/>
</dbReference>
<comment type="similarity">
    <text evidence="3">Belongs to the prokaryotic Ku family.</text>
</comment>
<protein>
    <recommendedName>
        <fullName evidence="3">Non-homologous end joining protein Ku</fullName>
    </recommendedName>
</protein>
<organism evidence="6 7">
    <name type="scientific">Streptomyces cacaoi</name>
    <dbReference type="NCBI Taxonomy" id="1898"/>
    <lineage>
        <taxon>Bacteria</taxon>
        <taxon>Bacillati</taxon>
        <taxon>Actinomycetota</taxon>
        <taxon>Actinomycetes</taxon>
        <taxon>Kitasatosporales</taxon>
        <taxon>Streptomycetaceae</taxon>
        <taxon>Streptomyces</taxon>
    </lineage>
</organism>
<dbReference type="PANTHER" id="PTHR41251">
    <property type="entry name" value="NON-HOMOLOGOUS END JOINING PROTEIN KU"/>
    <property type="match status" value="1"/>
</dbReference>
<feature type="domain" description="Ku" evidence="5">
    <location>
        <begin position="53"/>
        <end position="183"/>
    </location>
</feature>
<evidence type="ECO:0000259" key="5">
    <source>
        <dbReference type="SMART" id="SM00559"/>
    </source>
</evidence>
<dbReference type="InterPro" id="IPR006164">
    <property type="entry name" value="DNA_bd_Ku70/Ku80"/>
</dbReference>
<evidence type="ECO:0000313" key="7">
    <source>
        <dbReference type="Proteomes" id="UP000319210"/>
    </source>
</evidence>
<comment type="caution">
    <text evidence="6">The sequence shown here is derived from an EMBL/GenBank/DDBJ whole genome shotgun (WGS) entry which is preliminary data.</text>
</comment>
<evidence type="ECO:0000256" key="4">
    <source>
        <dbReference type="SAM" id="MobiDB-lite"/>
    </source>
</evidence>
<evidence type="ECO:0000256" key="2">
    <source>
        <dbReference type="ARBA" id="ARBA00023172"/>
    </source>
</evidence>
<evidence type="ECO:0000256" key="1">
    <source>
        <dbReference type="ARBA" id="ARBA00023125"/>
    </source>
</evidence>
<dbReference type="EMBL" id="BJMM01000046">
    <property type="protein sequence ID" value="GEB53258.1"/>
    <property type="molecule type" value="Genomic_DNA"/>
</dbReference>
<comment type="function">
    <text evidence="3">With LigD forms a non-homologous end joining (NHEJ) DNA repair enzyme, which repairs dsDNA breaks with reduced fidelity. Binds linear dsDNA with 5'- and 3'- overhangs but not closed circular dsDNA nor ssDNA. Recruits and stimulates the ligase activity of LigD.</text>
</comment>
<dbReference type="Proteomes" id="UP000319210">
    <property type="component" value="Unassembled WGS sequence"/>
</dbReference>
<keyword evidence="7" id="KW-1185">Reference proteome</keyword>
<dbReference type="SUPFAM" id="SSF100939">
    <property type="entry name" value="SPOC domain-like"/>
    <property type="match status" value="1"/>
</dbReference>
<name>A0A4Y3R8W8_STRCI</name>
<accession>A0A4Y3R8W8</accession>
<dbReference type="Pfam" id="PF02735">
    <property type="entry name" value="Ku"/>
    <property type="match status" value="1"/>
</dbReference>
<dbReference type="RefSeq" id="WP_086815367.1">
    <property type="nucleotide sequence ID" value="NZ_BJMM01000046.1"/>
</dbReference>
<evidence type="ECO:0000256" key="3">
    <source>
        <dbReference type="HAMAP-Rule" id="MF_01875"/>
    </source>
</evidence>